<dbReference type="HAMAP" id="MF_00203">
    <property type="entry name" value="UvrC"/>
    <property type="match status" value="1"/>
</dbReference>
<evidence type="ECO:0000256" key="6">
    <source>
        <dbReference type="ARBA" id="ARBA00023236"/>
    </source>
</evidence>
<dbReference type="SMART" id="SM00278">
    <property type="entry name" value="HhH1"/>
    <property type="match status" value="2"/>
</dbReference>
<dbReference type="Pfam" id="PF01541">
    <property type="entry name" value="GIY-YIG"/>
    <property type="match status" value="1"/>
</dbReference>
<dbReference type="InterPro" id="IPR000305">
    <property type="entry name" value="GIY-YIG_endonuc"/>
</dbReference>
<dbReference type="PANTHER" id="PTHR30562:SF1">
    <property type="entry name" value="UVRABC SYSTEM PROTEIN C"/>
    <property type="match status" value="1"/>
</dbReference>
<dbReference type="PROSITE" id="PS50165">
    <property type="entry name" value="UVRC"/>
    <property type="match status" value="1"/>
</dbReference>
<dbReference type="KEGG" id="tom:BWR18_12025"/>
<organism evidence="11 12">
    <name type="scientific">Tateyamaria omphalii</name>
    <dbReference type="NCBI Taxonomy" id="299262"/>
    <lineage>
        <taxon>Bacteria</taxon>
        <taxon>Pseudomonadati</taxon>
        <taxon>Pseudomonadota</taxon>
        <taxon>Alphaproteobacteria</taxon>
        <taxon>Rhodobacterales</taxon>
        <taxon>Roseobacteraceae</taxon>
        <taxon>Tateyamaria</taxon>
    </lineage>
</organism>
<dbReference type="GO" id="GO:0009381">
    <property type="term" value="F:excinuclease ABC activity"/>
    <property type="evidence" value="ECO:0007669"/>
    <property type="project" value="UniProtKB-UniRule"/>
</dbReference>
<gene>
    <name evidence="7" type="primary">uvrC</name>
    <name evidence="11" type="ORF">BWR18_12025</name>
</gene>
<dbReference type="Proteomes" id="UP000186336">
    <property type="component" value="Chromosome"/>
</dbReference>
<evidence type="ECO:0000313" key="12">
    <source>
        <dbReference type="Proteomes" id="UP000186336"/>
    </source>
</evidence>
<dbReference type="FunFam" id="3.30.420.340:FF:000001">
    <property type="entry name" value="UvrABC system protein C"/>
    <property type="match status" value="1"/>
</dbReference>
<dbReference type="RefSeq" id="WP_076628536.1">
    <property type="nucleotide sequence ID" value="NZ_CP019312.1"/>
</dbReference>
<comment type="subunit">
    <text evidence="7">Interacts with UvrB in an incision complex.</text>
</comment>
<dbReference type="SUPFAM" id="SSF47781">
    <property type="entry name" value="RuvA domain 2-like"/>
    <property type="match status" value="1"/>
</dbReference>
<reference evidence="11 12" key="1">
    <citation type="submission" date="2017-01" db="EMBL/GenBank/DDBJ databases">
        <title>Complete genome of Tateyamaria omphalii DOK1-4 isolated from seawater in Dokdo.</title>
        <authorList>
            <person name="Kim J.H."/>
            <person name="Chi W.-J."/>
        </authorList>
    </citation>
    <scope>NUCLEOTIDE SEQUENCE [LARGE SCALE GENOMIC DNA]</scope>
    <source>
        <strain evidence="11 12">DOK1-4</strain>
    </source>
</reference>
<evidence type="ECO:0000259" key="8">
    <source>
        <dbReference type="PROSITE" id="PS50151"/>
    </source>
</evidence>
<dbReference type="InterPro" id="IPR004791">
    <property type="entry name" value="UvrC"/>
</dbReference>
<dbReference type="Pfam" id="PF14520">
    <property type="entry name" value="HHH_5"/>
    <property type="match status" value="1"/>
</dbReference>
<dbReference type="NCBIfam" id="TIGR00194">
    <property type="entry name" value="uvrC"/>
    <property type="match status" value="1"/>
</dbReference>
<dbReference type="EMBL" id="CP019312">
    <property type="protein sequence ID" value="APX12323.1"/>
    <property type="molecule type" value="Genomic_DNA"/>
</dbReference>
<dbReference type="GO" id="GO:0006289">
    <property type="term" value="P:nucleotide-excision repair"/>
    <property type="evidence" value="ECO:0007669"/>
    <property type="project" value="UniProtKB-UniRule"/>
</dbReference>
<proteinExistence type="inferred from homology"/>
<dbReference type="InterPro" id="IPR050066">
    <property type="entry name" value="UvrABC_protein_C"/>
</dbReference>
<dbReference type="PROSITE" id="PS50164">
    <property type="entry name" value="GIY_YIG"/>
    <property type="match status" value="1"/>
</dbReference>
<accession>A0A1P8MWE1</accession>
<evidence type="ECO:0000259" key="10">
    <source>
        <dbReference type="PROSITE" id="PS50165"/>
    </source>
</evidence>
<comment type="similarity">
    <text evidence="7">Belongs to the UvrC family.</text>
</comment>
<dbReference type="Gene3D" id="1.10.150.20">
    <property type="entry name" value="5' to 3' exonuclease, C-terminal subdomain"/>
    <property type="match status" value="1"/>
</dbReference>
<dbReference type="NCBIfam" id="NF001824">
    <property type="entry name" value="PRK00558.1-5"/>
    <property type="match status" value="1"/>
</dbReference>
<dbReference type="GO" id="GO:0005737">
    <property type="term" value="C:cytoplasm"/>
    <property type="evidence" value="ECO:0007669"/>
    <property type="project" value="UniProtKB-SubCell"/>
</dbReference>
<dbReference type="Gene3D" id="4.10.860.10">
    <property type="entry name" value="UVR domain"/>
    <property type="match status" value="1"/>
</dbReference>
<protein>
    <recommendedName>
        <fullName evidence="7">UvrABC system protein C</fullName>
        <shortName evidence="7">Protein UvrC</shortName>
    </recommendedName>
    <alternativeName>
        <fullName evidence="7">Excinuclease ABC subunit C</fullName>
    </alternativeName>
</protein>
<evidence type="ECO:0000256" key="7">
    <source>
        <dbReference type="HAMAP-Rule" id="MF_00203"/>
    </source>
</evidence>
<dbReference type="Pfam" id="PF22920">
    <property type="entry name" value="UvrC_RNaseH"/>
    <property type="match status" value="1"/>
</dbReference>
<feature type="domain" description="UVR" evidence="8">
    <location>
        <begin position="220"/>
        <end position="255"/>
    </location>
</feature>
<keyword evidence="3 7" id="KW-0228">DNA excision</keyword>
<feature type="domain" description="UvrC family homology region profile" evidence="10">
    <location>
        <begin position="271"/>
        <end position="501"/>
    </location>
</feature>
<evidence type="ECO:0000256" key="5">
    <source>
        <dbReference type="ARBA" id="ARBA00023204"/>
    </source>
</evidence>
<dbReference type="InterPro" id="IPR036876">
    <property type="entry name" value="UVR_dom_sf"/>
</dbReference>
<dbReference type="PROSITE" id="PS50151">
    <property type="entry name" value="UVR"/>
    <property type="match status" value="1"/>
</dbReference>
<evidence type="ECO:0000256" key="4">
    <source>
        <dbReference type="ARBA" id="ARBA00022881"/>
    </source>
</evidence>
<keyword evidence="12" id="KW-1185">Reference proteome</keyword>
<evidence type="ECO:0000256" key="2">
    <source>
        <dbReference type="ARBA" id="ARBA00022763"/>
    </source>
</evidence>
<dbReference type="STRING" id="299262.BWR18_12025"/>
<comment type="subcellular location">
    <subcellularLocation>
        <location evidence="7">Cytoplasm</location>
    </subcellularLocation>
</comment>
<dbReference type="InterPro" id="IPR047296">
    <property type="entry name" value="GIY-YIG_UvrC_Cho"/>
</dbReference>
<keyword evidence="6 7" id="KW-0742">SOS response</keyword>
<evidence type="ECO:0000256" key="1">
    <source>
        <dbReference type="ARBA" id="ARBA00022490"/>
    </source>
</evidence>
<dbReference type="Gene3D" id="3.30.420.340">
    <property type="entry name" value="UvrC, RNAse H endonuclease domain"/>
    <property type="match status" value="1"/>
</dbReference>
<dbReference type="Pfam" id="PF08459">
    <property type="entry name" value="UvrC_RNaseH_dom"/>
    <property type="match status" value="1"/>
</dbReference>
<evidence type="ECO:0000256" key="3">
    <source>
        <dbReference type="ARBA" id="ARBA00022769"/>
    </source>
</evidence>
<dbReference type="InterPro" id="IPR010994">
    <property type="entry name" value="RuvA_2-like"/>
</dbReference>
<dbReference type="InterPro" id="IPR001943">
    <property type="entry name" value="UVR_dom"/>
</dbReference>
<comment type="function">
    <text evidence="7">The UvrABC repair system catalyzes the recognition and processing of DNA lesions. UvrC both incises the 5' and 3' sides of the lesion. The N-terminal half is responsible for the 3' incision and the C-terminal half is responsible for the 5' incision.</text>
</comment>
<keyword evidence="4 7" id="KW-0267">Excision nuclease</keyword>
<dbReference type="GO" id="GO:0003677">
    <property type="term" value="F:DNA binding"/>
    <property type="evidence" value="ECO:0007669"/>
    <property type="project" value="UniProtKB-UniRule"/>
</dbReference>
<evidence type="ECO:0000259" key="9">
    <source>
        <dbReference type="PROSITE" id="PS50164"/>
    </source>
</evidence>
<dbReference type="InterPro" id="IPR003583">
    <property type="entry name" value="Hlx-hairpin-Hlx_DNA-bd_motif"/>
</dbReference>
<dbReference type="OrthoDB" id="9804933at2"/>
<dbReference type="SUPFAM" id="SSF82771">
    <property type="entry name" value="GIY-YIG endonuclease"/>
    <property type="match status" value="1"/>
</dbReference>
<dbReference type="AlphaFoldDB" id="A0A1P8MWE1"/>
<dbReference type="InterPro" id="IPR035901">
    <property type="entry name" value="GIY-YIG_endonuc_sf"/>
</dbReference>
<dbReference type="FunFam" id="3.40.1440.10:FF:000001">
    <property type="entry name" value="UvrABC system protein C"/>
    <property type="match status" value="1"/>
</dbReference>
<dbReference type="CDD" id="cd10434">
    <property type="entry name" value="GIY-YIG_UvrC_Cho"/>
    <property type="match status" value="1"/>
</dbReference>
<dbReference type="InterPro" id="IPR038476">
    <property type="entry name" value="UvrC_RNase_H_dom_sf"/>
</dbReference>
<dbReference type="InterPro" id="IPR001162">
    <property type="entry name" value="UvrC_RNase_H_dom"/>
</dbReference>
<dbReference type="GO" id="GO:0009380">
    <property type="term" value="C:excinuclease repair complex"/>
    <property type="evidence" value="ECO:0007669"/>
    <property type="project" value="InterPro"/>
</dbReference>
<dbReference type="Gene3D" id="3.40.1440.10">
    <property type="entry name" value="GIY-YIG endonuclease"/>
    <property type="match status" value="1"/>
</dbReference>
<keyword evidence="1 7" id="KW-0963">Cytoplasm</keyword>
<dbReference type="PANTHER" id="PTHR30562">
    <property type="entry name" value="UVRC/OXIDOREDUCTASE"/>
    <property type="match status" value="1"/>
</dbReference>
<sequence length="628" mass="70080">MAKQDPSEQPQIEQPVPVGHDVIQGYLKTLDSSPGVYRMLDRESRVLYVGKARNLRARVSNYARPSGHSGRIARMISMTASMMFLTTRTETEALLLEQNLIKQLKPKFNVLLRDDKSFPNILVTGDHAFPQIKKHRGAKKQKGAYYGPFASAGAVNRTLNQLQKVFLLRNCTDSMFDSRTRPCLLYQIKRCSGPCVGLISEADYAQSVKDAERFLTGKSTDIQAKLAGQMQQASEEMEFERAAALRDRIRAMTQVQTAQGINPRGVTEADIVALHMEQGQACVQVFFIRANQNWGNRDFYPRVGADVDAAEVLEAFLGQFYDTKEPPRQLILSNEIENPDLMTEALSQKLGRKVELLVPQRGEKAELVDSALRNARESLARKMAESATQAKLLRGLAEAFELPEAPDRIEVYDNSHIQGTNAVGAMIVAGPDGFMKNSYRKFNIKGDDLTPGDDFGMMKEVLHRRFKRLLSEDPDREKGMWPDLLLIDGGAGQVSAVAEIMREHGVEDIPMVGVAKGVDRDAGKEEFHRTGKRPFALRHNDPVLYFVQRMRDEAHRFAIGTHRAKRAKSNMKNPLDDIPGVGASRKRALLAHFGSAKAVARANLADLKAVDGVSEGLAQKVYDFFHDQ</sequence>
<feature type="domain" description="GIY-YIG" evidence="9">
    <location>
        <begin position="32"/>
        <end position="110"/>
    </location>
</feature>
<dbReference type="SUPFAM" id="SSF46600">
    <property type="entry name" value="C-terminal UvrC-binding domain of UvrB"/>
    <property type="match status" value="1"/>
</dbReference>
<evidence type="ECO:0000313" key="11">
    <source>
        <dbReference type="EMBL" id="APX12323.1"/>
    </source>
</evidence>
<dbReference type="SMART" id="SM00465">
    <property type="entry name" value="GIYc"/>
    <property type="match status" value="1"/>
</dbReference>
<name>A0A1P8MWE1_9RHOB</name>
<dbReference type="Pfam" id="PF02151">
    <property type="entry name" value="UVR"/>
    <property type="match status" value="1"/>
</dbReference>
<keyword evidence="5 7" id="KW-0234">DNA repair</keyword>
<keyword evidence="2 7" id="KW-0227">DNA damage</keyword>
<dbReference type="GO" id="GO:0009432">
    <property type="term" value="P:SOS response"/>
    <property type="evidence" value="ECO:0007669"/>
    <property type="project" value="UniProtKB-UniRule"/>
</dbReference>